<protein>
    <submittedName>
        <fullName evidence="2">Restriction endonuclease</fullName>
    </submittedName>
</protein>
<keyword evidence="3" id="KW-1185">Reference proteome</keyword>
<accession>A0ABX9BZ59</accession>
<evidence type="ECO:0000313" key="2">
    <source>
        <dbReference type="EMBL" id="RAM63234.1"/>
    </source>
</evidence>
<organism evidence="2 3">
    <name type="scientific">Herbaspirillum rubrisubalbicans</name>
    <dbReference type="NCBI Taxonomy" id="80842"/>
    <lineage>
        <taxon>Bacteria</taxon>
        <taxon>Pseudomonadati</taxon>
        <taxon>Pseudomonadota</taxon>
        <taxon>Betaproteobacteria</taxon>
        <taxon>Burkholderiales</taxon>
        <taxon>Oxalobacteraceae</taxon>
        <taxon>Herbaspirillum</taxon>
    </lineage>
</organism>
<dbReference type="Proteomes" id="UP000248631">
    <property type="component" value="Unassembled WGS sequence"/>
</dbReference>
<sequence length="152" mass="15973">MHSTAARWRLFYFFRGAYMPEPTTGAVIGAGSGAFAVGTITITGSFLGLQYEMLLAGLAGGLAMLSSLPPVSRPRAVMILITSALMGGYVGPMLHAWAIQSDAFAWSGKYSEATRLCSGFLIGASSQTVIPLALGWMRAKFGGGNINQESSK</sequence>
<feature type="transmembrane region" description="Helical" evidence="1">
    <location>
        <begin position="25"/>
        <end position="47"/>
    </location>
</feature>
<proteinExistence type="predicted"/>
<keyword evidence="1" id="KW-0812">Transmembrane</keyword>
<reference evidence="2 3" key="1">
    <citation type="submission" date="2014-12" db="EMBL/GenBank/DDBJ databases">
        <title>Complete genome sequence of Herbaspirillum rubrisubalbicans Os38.</title>
        <authorList>
            <person name="Chen M."/>
            <person name="An Q."/>
        </authorList>
    </citation>
    <scope>NUCLEOTIDE SEQUENCE [LARGE SCALE GENOMIC DNA]</scope>
    <source>
        <strain evidence="2 3">Os38</strain>
    </source>
</reference>
<keyword evidence="2" id="KW-0255">Endonuclease</keyword>
<keyword evidence="2" id="KW-0540">Nuclease</keyword>
<keyword evidence="1" id="KW-0472">Membrane</keyword>
<name>A0ABX9BZ59_9BURK</name>
<gene>
    <name evidence="2" type="ORF">RB24_17660</name>
</gene>
<feature type="transmembrane region" description="Helical" evidence="1">
    <location>
        <begin position="78"/>
        <end position="99"/>
    </location>
</feature>
<dbReference type="EMBL" id="JUGD01000022">
    <property type="protein sequence ID" value="RAM63234.1"/>
    <property type="molecule type" value="Genomic_DNA"/>
</dbReference>
<keyword evidence="2" id="KW-0378">Hydrolase</keyword>
<comment type="caution">
    <text evidence="2">The sequence shown here is derived from an EMBL/GenBank/DDBJ whole genome shotgun (WGS) entry which is preliminary data.</text>
</comment>
<dbReference type="GO" id="GO:0004519">
    <property type="term" value="F:endonuclease activity"/>
    <property type="evidence" value="ECO:0007669"/>
    <property type="project" value="UniProtKB-KW"/>
</dbReference>
<feature type="transmembrane region" description="Helical" evidence="1">
    <location>
        <begin position="53"/>
        <end position="71"/>
    </location>
</feature>
<evidence type="ECO:0000313" key="3">
    <source>
        <dbReference type="Proteomes" id="UP000248631"/>
    </source>
</evidence>
<evidence type="ECO:0000256" key="1">
    <source>
        <dbReference type="SAM" id="Phobius"/>
    </source>
</evidence>
<keyword evidence="1" id="KW-1133">Transmembrane helix</keyword>
<feature type="transmembrane region" description="Helical" evidence="1">
    <location>
        <begin position="119"/>
        <end position="137"/>
    </location>
</feature>